<evidence type="ECO:0000313" key="2">
    <source>
        <dbReference type="Proteomes" id="UP000004994"/>
    </source>
</evidence>
<evidence type="ECO:0000313" key="1">
    <source>
        <dbReference type="EnsemblPlants" id="Solyc07g055366.1.1"/>
    </source>
</evidence>
<keyword evidence="2" id="KW-1185">Reference proteome</keyword>
<dbReference type="Gramene" id="Solyc07g055366.1.1">
    <property type="protein sequence ID" value="Solyc07g055366.1.1"/>
    <property type="gene ID" value="Solyc07g055366.1"/>
</dbReference>
<proteinExistence type="predicted"/>
<reference evidence="1" key="2">
    <citation type="submission" date="2019-01" db="UniProtKB">
        <authorList>
            <consortium name="EnsemblPlants"/>
        </authorList>
    </citation>
    <scope>IDENTIFICATION</scope>
    <source>
        <strain evidence="1">cv. Heinz 1706</strain>
    </source>
</reference>
<protein>
    <submittedName>
        <fullName evidence="1">Uncharacterized protein</fullName>
    </submittedName>
</protein>
<name>A0A3Q7HFJ1_SOLLC</name>
<dbReference type="InParanoid" id="A0A3Q7HFJ1"/>
<dbReference type="EnsemblPlants" id="Solyc07g055366.1.1">
    <property type="protein sequence ID" value="Solyc07g055366.1.1"/>
    <property type="gene ID" value="Solyc07g055366.1"/>
</dbReference>
<sequence>MMPKVFLLLELFQFGRRFVRKKSLEEEELRGKENTRGFDTMFQFGRRFVRKKSLEEEELRGKENPIQYVERHHNTKASVLSFFQTFVDS</sequence>
<dbReference type="Proteomes" id="UP000004994">
    <property type="component" value="Chromosome 7"/>
</dbReference>
<reference evidence="1" key="1">
    <citation type="journal article" date="2012" name="Nature">
        <title>The tomato genome sequence provides insights into fleshy fruit evolution.</title>
        <authorList>
            <consortium name="Tomato Genome Consortium"/>
        </authorList>
    </citation>
    <scope>NUCLEOTIDE SEQUENCE [LARGE SCALE GENOMIC DNA]</scope>
    <source>
        <strain evidence="1">cv. Heinz 1706</strain>
    </source>
</reference>
<accession>A0A3Q7HFJ1</accession>
<organism evidence="1">
    <name type="scientific">Solanum lycopersicum</name>
    <name type="common">Tomato</name>
    <name type="synonym">Lycopersicon esculentum</name>
    <dbReference type="NCBI Taxonomy" id="4081"/>
    <lineage>
        <taxon>Eukaryota</taxon>
        <taxon>Viridiplantae</taxon>
        <taxon>Streptophyta</taxon>
        <taxon>Embryophyta</taxon>
        <taxon>Tracheophyta</taxon>
        <taxon>Spermatophyta</taxon>
        <taxon>Magnoliopsida</taxon>
        <taxon>eudicotyledons</taxon>
        <taxon>Gunneridae</taxon>
        <taxon>Pentapetalae</taxon>
        <taxon>asterids</taxon>
        <taxon>lamiids</taxon>
        <taxon>Solanales</taxon>
        <taxon>Solanaceae</taxon>
        <taxon>Solanoideae</taxon>
        <taxon>Solaneae</taxon>
        <taxon>Solanum</taxon>
        <taxon>Solanum subgen. Lycopersicon</taxon>
    </lineage>
</organism>
<dbReference type="AlphaFoldDB" id="A0A3Q7HFJ1"/>